<keyword evidence="3" id="KW-1185">Reference proteome</keyword>
<dbReference type="Pfam" id="PF04230">
    <property type="entry name" value="PS_pyruv_trans"/>
    <property type="match status" value="1"/>
</dbReference>
<dbReference type="EMBL" id="QNRR01000001">
    <property type="protein sequence ID" value="RBP48128.1"/>
    <property type="molecule type" value="Genomic_DNA"/>
</dbReference>
<accession>A0A366HXT1</accession>
<sequence length="383" mass="42824">MVQPRKNVVFSTTRQWNPGDEIILLGILNLFRSIGADFNPIIFNRHPDITPPNAWQNPFRKIKQTTGMFRDMLAPWLRLGHHDNSWKFDMDPELCDLFVFAGTPEWSGRRLTKIYDMLDRHSIPAAYVGIGCGSARTIDSLKPIFARVASHAISITARDSFTQQLFSPFGSVQLPCPSLFAVRPGEERTVTGLKRICLIHASDSGLKWQRISPGASKFITHLYKGLIEEFGQRCEVEVVCHYIDELPEAQRLFPGCAIRYDYDAARYLDLYRSYDLVIGPRVHGIGAAASAGVPGILIAHDGRADTAHGFQAHVLRASDDLIMVNEAIDEITATAVSLLERASKLRRHKADSWVRYRDFLAPKIAPYLGRVSAPCAIPSRVAA</sequence>
<reference evidence="2 3" key="1">
    <citation type="submission" date="2018-06" db="EMBL/GenBank/DDBJ databases">
        <title>Genomic Encyclopedia of Type Strains, Phase IV (KMG-IV): sequencing the most valuable type-strain genomes for metagenomic binning, comparative biology and taxonomic classification.</title>
        <authorList>
            <person name="Goeker M."/>
        </authorList>
    </citation>
    <scope>NUCLEOTIDE SEQUENCE [LARGE SCALE GENOMIC DNA]</scope>
    <source>
        <strain evidence="2 3">DSM 25532</strain>
    </source>
</reference>
<comment type="caution">
    <text evidence="2">The sequence shown here is derived from an EMBL/GenBank/DDBJ whole genome shotgun (WGS) entry which is preliminary data.</text>
</comment>
<dbReference type="Proteomes" id="UP000253426">
    <property type="component" value="Unassembled WGS sequence"/>
</dbReference>
<name>A0A366HXT1_9BACT</name>
<dbReference type="GO" id="GO:0016740">
    <property type="term" value="F:transferase activity"/>
    <property type="evidence" value="ECO:0007669"/>
    <property type="project" value="UniProtKB-KW"/>
</dbReference>
<dbReference type="InterPro" id="IPR007345">
    <property type="entry name" value="Polysacch_pyruvyl_Trfase"/>
</dbReference>
<dbReference type="AlphaFoldDB" id="A0A366HXT1"/>
<organism evidence="2 3">
    <name type="scientific">Roseimicrobium gellanilyticum</name>
    <dbReference type="NCBI Taxonomy" id="748857"/>
    <lineage>
        <taxon>Bacteria</taxon>
        <taxon>Pseudomonadati</taxon>
        <taxon>Verrucomicrobiota</taxon>
        <taxon>Verrucomicrobiia</taxon>
        <taxon>Verrucomicrobiales</taxon>
        <taxon>Verrucomicrobiaceae</taxon>
        <taxon>Roseimicrobium</taxon>
    </lineage>
</organism>
<protein>
    <submittedName>
        <fullName evidence="2">Polysaccharide pyruvyl transferase WcaK-like protein</fullName>
    </submittedName>
</protein>
<evidence type="ECO:0000313" key="2">
    <source>
        <dbReference type="EMBL" id="RBP48128.1"/>
    </source>
</evidence>
<evidence type="ECO:0000313" key="3">
    <source>
        <dbReference type="Proteomes" id="UP000253426"/>
    </source>
</evidence>
<evidence type="ECO:0000259" key="1">
    <source>
        <dbReference type="Pfam" id="PF04230"/>
    </source>
</evidence>
<keyword evidence="2" id="KW-0808">Transferase</keyword>
<proteinExistence type="predicted"/>
<feature type="domain" description="Polysaccharide pyruvyl transferase" evidence="1">
    <location>
        <begin position="17"/>
        <end position="301"/>
    </location>
</feature>
<dbReference type="RefSeq" id="WP_113957002.1">
    <property type="nucleotide sequence ID" value="NZ_QNRR01000001.1"/>
</dbReference>
<dbReference type="OrthoDB" id="5855849at2"/>
<gene>
    <name evidence="2" type="ORF">DES53_101928</name>
</gene>